<comment type="caution">
    <text evidence="1">The sequence shown here is derived from an EMBL/GenBank/DDBJ whole genome shotgun (WGS) entry which is preliminary data.</text>
</comment>
<sequence>MAPTRTYPLDTQRYDPDYHSSKKDDMVVKGVQEAHAAIVNGEVVSEGCPIPSVDSNSVAHIDGSQVICEKIQEKGGKMDSIRHIGARKLLRSLDCRRRTAATLFDDTNSDVVKVPKSLASVSTHANVDTLTESSVHNSCGPEYSAYVTSNQVRLTEEWQYDATDIRTRSVIRTRKRSLHAAKNSKRGRISRMRSLDCMHNNSAFETSVDIFQNQTFGIHPDLVINVGENQSKKEDLIARLPKEECETKRVSFIEVGRQ</sequence>
<name>A0A8H7Y627_PSICU</name>
<dbReference type="AlphaFoldDB" id="A0A8H7Y627"/>
<accession>A0A8H7Y627</accession>
<evidence type="ECO:0000313" key="1">
    <source>
        <dbReference type="EMBL" id="KAG5173127.1"/>
    </source>
</evidence>
<dbReference type="EMBL" id="JAFIQS010000002">
    <property type="protein sequence ID" value="KAG5173127.1"/>
    <property type="molecule type" value="Genomic_DNA"/>
</dbReference>
<gene>
    <name evidence="1" type="ORF">JR316_002635</name>
</gene>
<reference evidence="1" key="1">
    <citation type="submission" date="2021-02" db="EMBL/GenBank/DDBJ databases">
        <title>Psilocybe cubensis genome.</title>
        <authorList>
            <person name="Mckernan K.J."/>
            <person name="Crawford S."/>
            <person name="Trippe A."/>
            <person name="Kane L.T."/>
            <person name="Mclaughlin S."/>
        </authorList>
    </citation>
    <scope>NUCLEOTIDE SEQUENCE [LARGE SCALE GENOMIC DNA]</scope>
    <source>
        <strain evidence="1">MGC-MH-2018</strain>
    </source>
</reference>
<protein>
    <submittedName>
        <fullName evidence="1">Uncharacterized protein</fullName>
    </submittedName>
</protein>
<proteinExistence type="predicted"/>
<organism evidence="1">
    <name type="scientific">Psilocybe cubensis</name>
    <name type="common">Psychedelic mushroom</name>
    <name type="synonym">Stropharia cubensis</name>
    <dbReference type="NCBI Taxonomy" id="181762"/>
    <lineage>
        <taxon>Eukaryota</taxon>
        <taxon>Fungi</taxon>
        <taxon>Dikarya</taxon>
        <taxon>Basidiomycota</taxon>
        <taxon>Agaricomycotina</taxon>
        <taxon>Agaricomycetes</taxon>
        <taxon>Agaricomycetidae</taxon>
        <taxon>Agaricales</taxon>
        <taxon>Agaricineae</taxon>
        <taxon>Strophariaceae</taxon>
        <taxon>Psilocybe</taxon>
    </lineage>
</organism>